<gene>
    <name evidence="2" type="ORF">EU508_00140</name>
</gene>
<evidence type="ECO:0000313" key="3">
    <source>
        <dbReference type="Proteomes" id="UP000324162"/>
    </source>
</evidence>
<dbReference type="PANTHER" id="PTHR22916">
    <property type="entry name" value="GLYCOSYLTRANSFERASE"/>
    <property type="match status" value="1"/>
</dbReference>
<dbReference type="Pfam" id="PF00535">
    <property type="entry name" value="Glycos_transf_2"/>
    <property type="match status" value="1"/>
</dbReference>
<dbReference type="GO" id="GO:0016758">
    <property type="term" value="F:hexosyltransferase activity"/>
    <property type="evidence" value="ECO:0007669"/>
    <property type="project" value="UniProtKB-ARBA"/>
</dbReference>
<sequence length="316" mass="36847">MIINKLLPPDTESEIMACWKFTDKIYISCICVTFNHESFIKDCINAMLAQKSDYRFEIIIHDDNSSDETRAILLKYKARYPSIITLVLQSENQYSQGKKPIAITLPLCKGELVTFCDGDDYWLDEYKLSLQADYLLANPHVAISSHDAMIIDRDSYVLKLSKIPHKNKKDYCAEDVVLGRAWLLTLNWMFRRIDVSDIHELGKVKSGDTFMTSVLGQYGGSHHHENIKLSAYRQHEGGVWSMISQEQKNDSVINTFFWMYSYYKRIGKSQYARAYWNKYLRQVFLQTNLANLTKEYLIKLLFMRKIKALLARILKS</sequence>
<dbReference type="Gene3D" id="3.90.550.10">
    <property type="entry name" value="Spore Coat Polysaccharide Biosynthesis Protein SpsA, Chain A"/>
    <property type="match status" value="1"/>
</dbReference>
<dbReference type="InterPro" id="IPR001173">
    <property type="entry name" value="Glyco_trans_2-like"/>
</dbReference>
<dbReference type="Proteomes" id="UP000324162">
    <property type="component" value="Unassembled WGS sequence"/>
</dbReference>
<dbReference type="AlphaFoldDB" id="A0AB73BMD5"/>
<organism evidence="2 3">
    <name type="scientific">Pseudoalteromonas fuliginea</name>
    <dbReference type="NCBI Taxonomy" id="1872678"/>
    <lineage>
        <taxon>Bacteria</taxon>
        <taxon>Pseudomonadati</taxon>
        <taxon>Pseudomonadota</taxon>
        <taxon>Gammaproteobacteria</taxon>
        <taxon>Alteromonadales</taxon>
        <taxon>Pseudoalteromonadaceae</taxon>
        <taxon>Pseudoalteromonas</taxon>
    </lineage>
</organism>
<protein>
    <submittedName>
        <fullName evidence="2">Glycosyltransferase</fullName>
    </submittedName>
</protein>
<evidence type="ECO:0000313" key="2">
    <source>
        <dbReference type="EMBL" id="KAA1166153.1"/>
    </source>
</evidence>
<dbReference type="RefSeq" id="WP_149613229.1">
    <property type="nucleotide sequence ID" value="NZ_SEUK01000026.1"/>
</dbReference>
<name>A0AB73BMD5_9GAMM</name>
<dbReference type="PANTHER" id="PTHR22916:SF3">
    <property type="entry name" value="UDP-GLCNAC:BETAGAL BETA-1,3-N-ACETYLGLUCOSAMINYLTRANSFERASE-LIKE PROTEIN 1"/>
    <property type="match status" value="1"/>
</dbReference>
<dbReference type="InterPro" id="IPR029044">
    <property type="entry name" value="Nucleotide-diphossugar_trans"/>
</dbReference>
<proteinExistence type="predicted"/>
<reference evidence="2 3" key="1">
    <citation type="submission" date="2019-01" db="EMBL/GenBank/DDBJ databases">
        <title>Genome sequences of marine Pseudoalteromonas species.</title>
        <authorList>
            <person name="Boraston A.B."/>
            <person name="Hehemann J.-H."/>
            <person name="Vickers C.J."/>
            <person name="Salama-Alber O."/>
            <person name="Abe K."/>
            <person name="Hettle A.J."/>
        </authorList>
    </citation>
    <scope>NUCLEOTIDE SEQUENCE [LARGE SCALE GENOMIC DNA]</scope>
    <source>
        <strain evidence="2 3">PS42</strain>
    </source>
</reference>
<dbReference type="EMBL" id="SEUK01000026">
    <property type="protein sequence ID" value="KAA1166153.1"/>
    <property type="molecule type" value="Genomic_DNA"/>
</dbReference>
<evidence type="ECO:0000259" key="1">
    <source>
        <dbReference type="Pfam" id="PF00535"/>
    </source>
</evidence>
<dbReference type="SUPFAM" id="SSF53448">
    <property type="entry name" value="Nucleotide-diphospho-sugar transferases"/>
    <property type="match status" value="1"/>
</dbReference>
<accession>A0AB73BMD5</accession>
<comment type="caution">
    <text evidence="2">The sequence shown here is derived from an EMBL/GenBank/DDBJ whole genome shotgun (WGS) entry which is preliminary data.</text>
</comment>
<feature type="domain" description="Glycosyltransferase 2-like" evidence="1">
    <location>
        <begin position="28"/>
        <end position="170"/>
    </location>
</feature>